<organism evidence="1 2">
    <name type="scientific">Selenomonas ruminantium</name>
    <dbReference type="NCBI Taxonomy" id="971"/>
    <lineage>
        <taxon>Bacteria</taxon>
        <taxon>Bacillati</taxon>
        <taxon>Bacillota</taxon>
        <taxon>Negativicutes</taxon>
        <taxon>Selenomonadales</taxon>
        <taxon>Selenomonadaceae</taxon>
        <taxon>Selenomonas</taxon>
    </lineage>
</organism>
<dbReference type="RefSeq" id="WP_074672717.1">
    <property type="nucleotide sequence ID" value="NZ_FNQG01000009.1"/>
</dbReference>
<name>A0A1H3YXU1_SELRU</name>
<gene>
    <name evidence="1" type="ORF">SAMN05660648_02185</name>
</gene>
<protein>
    <submittedName>
        <fullName evidence="1">Uncharacterized protein</fullName>
    </submittedName>
</protein>
<reference evidence="1 2" key="1">
    <citation type="submission" date="2016-10" db="EMBL/GenBank/DDBJ databases">
        <authorList>
            <person name="de Groot N.N."/>
        </authorList>
    </citation>
    <scope>NUCLEOTIDE SEQUENCE [LARGE SCALE GENOMIC DNA]</scope>
    <source>
        <strain evidence="1 2">DSM 2872</strain>
    </source>
</reference>
<dbReference type="EMBL" id="FNQG01000009">
    <property type="protein sequence ID" value="SEA16021.1"/>
    <property type="molecule type" value="Genomic_DNA"/>
</dbReference>
<sequence length="160" mass="18114">MNDGDWYNERMQMELGGIVQEVAVANPGTLNNDYNSGCKDVYDRLGKCNAKLAKEKAGIVIALKNGNAFLDGGIRVKVNGKQLTLMCFPIYVNQKGEIEDSCEEINGRNIFDYVKILRQYNPKLRLDATMTSGYCESQAMKNLLKELNVRNSYLDVYWHS</sequence>
<evidence type="ECO:0000313" key="1">
    <source>
        <dbReference type="EMBL" id="SEA16021.1"/>
    </source>
</evidence>
<proteinExistence type="predicted"/>
<dbReference type="AlphaFoldDB" id="A0A1H3YXU1"/>
<evidence type="ECO:0000313" key="2">
    <source>
        <dbReference type="Proteomes" id="UP000183469"/>
    </source>
</evidence>
<accession>A0A1H3YXU1</accession>
<dbReference type="Proteomes" id="UP000183469">
    <property type="component" value="Unassembled WGS sequence"/>
</dbReference>